<dbReference type="PANTHER" id="PTHR11104:SF0">
    <property type="entry name" value="SPBETA PROPHAGE-DERIVED AMINOGLYCOSIDE N(3')-ACETYLTRANSFERASE-LIKE PROTEIN YOKD"/>
    <property type="match status" value="1"/>
</dbReference>
<dbReference type="Proteomes" id="UP001595817">
    <property type="component" value="Unassembled WGS sequence"/>
</dbReference>
<keyword evidence="4" id="KW-0046">Antibiotic resistance</keyword>
<name>A0ABV8X9U5_9LACT</name>
<reference evidence="6" key="1">
    <citation type="journal article" date="2019" name="Int. J. Syst. Evol. Microbiol.">
        <title>The Global Catalogue of Microorganisms (GCM) 10K type strain sequencing project: providing services to taxonomists for standard genome sequencing and annotation.</title>
        <authorList>
            <consortium name="The Broad Institute Genomics Platform"/>
            <consortium name="The Broad Institute Genome Sequencing Center for Infectious Disease"/>
            <person name="Wu L."/>
            <person name="Ma J."/>
        </authorList>
    </citation>
    <scope>NUCLEOTIDE SEQUENCE [LARGE SCALE GENOMIC DNA]</scope>
    <source>
        <strain evidence="6">CCUG 59778</strain>
    </source>
</reference>
<keyword evidence="6" id="KW-1185">Reference proteome</keyword>
<dbReference type="SUPFAM" id="SSF110710">
    <property type="entry name" value="TTHA0583/YokD-like"/>
    <property type="match status" value="1"/>
</dbReference>
<dbReference type="EC" id="2.3.1.-" evidence="4"/>
<evidence type="ECO:0000313" key="5">
    <source>
        <dbReference type="EMBL" id="MFC4411754.1"/>
    </source>
</evidence>
<dbReference type="RefSeq" id="WP_378157058.1">
    <property type="nucleotide sequence ID" value="NZ_JBHSEC010000022.1"/>
</dbReference>
<comment type="caution">
    <text evidence="5">The sequence shown here is derived from an EMBL/GenBank/DDBJ whole genome shotgun (WGS) entry which is preliminary data.</text>
</comment>
<dbReference type="InterPro" id="IPR028345">
    <property type="entry name" value="Antibiotic_NAT-like"/>
</dbReference>
<organism evidence="5 6">
    <name type="scientific">Chungangia koreensis</name>
    <dbReference type="NCBI Taxonomy" id="752657"/>
    <lineage>
        <taxon>Bacteria</taxon>
        <taxon>Bacillati</taxon>
        <taxon>Bacillota</taxon>
        <taxon>Bacilli</taxon>
        <taxon>Lactobacillales</taxon>
        <taxon>Chungangia</taxon>
    </lineage>
</organism>
<sequence length="273" mass="31009">MAEFDLILETKNFQSKETIKNDLTELNIRPGDSLIVHSSMKSIGWLAGGAQAVIEALMETITKEGTIVMPAQSAENSDPMYWMLPPVPEDWHQPIRDTWPAYDPHLTPLRGMGKIAECFHRHPETIRSPHPAHSFMAWGKHAEEWMKEHPLEESFSEKSPLGKMIEEDVKLLLIGVGYDSCTALHLSEYRQEKITFSPQGAAMMINGKREWKTYEMADVDSDRFPEIGEAFETAHPEAFHTGKIGQADVKLIQMKPLVEYGTTWLNEHPVVEE</sequence>
<evidence type="ECO:0000256" key="3">
    <source>
        <dbReference type="ARBA" id="ARBA00023315"/>
    </source>
</evidence>
<proteinExistence type="inferred from homology"/>
<dbReference type="PANTHER" id="PTHR11104">
    <property type="entry name" value="AMINOGLYCOSIDE N3-ACETYLTRANSFERASE"/>
    <property type="match status" value="1"/>
</dbReference>
<protein>
    <recommendedName>
        <fullName evidence="4">Aminoglycoside N(3)-acetyltransferase</fullName>
        <ecNumber evidence="4">2.3.1.-</ecNumber>
    </recommendedName>
</protein>
<evidence type="ECO:0000256" key="2">
    <source>
        <dbReference type="ARBA" id="ARBA00022679"/>
    </source>
</evidence>
<comment type="similarity">
    <text evidence="1 4">Belongs to the antibiotic N-acetyltransferase family.</text>
</comment>
<accession>A0ABV8X9U5</accession>
<dbReference type="Pfam" id="PF02522">
    <property type="entry name" value="Antibiotic_NAT"/>
    <property type="match status" value="1"/>
</dbReference>
<keyword evidence="3 4" id="KW-0012">Acyltransferase</keyword>
<evidence type="ECO:0000256" key="1">
    <source>
        <dbReference type="ARBA" id="ARBA00006383"/>
    </source>
</evidence>
<keyword evidence="2 4" id="KW-0808">Transferase</keyword>
<dbReference type="EMBL" id="JBHSEC010000022">
    <property type="protein sequence ID" value="MFC4411754.1"/>
    <property type="molecule type" value="Genomic_DNA"/>
</dbReference>
<comment type="catalytic activity">
    <reaction evidence="4">
        <text>a 2-deoxystreptamine antibiotic + acetyl-CoA = an N(3)-acetyl-2-deoxystreptamine antibiotic + CoA + H(+)</text>
        <dbReference type="Rhea" id="RHEA:12665"/>
        <dbReference type="ChEBI" id="CHEBI:15378"/>
        <dbReference type="ChEBI" id="CHEBI:57287"/>
        <dbReference type="ChEBI" id="CHEBI:57288"/>
        <dbReference type="ChEBI" id="CHEBI:57921"/>
        <dbReference type="ChEBI" id="CHEBI:77452"/>
        <dbReference type="EC" id="2.3.1.81"/>
    </reaction>
</comment>
<dbReference type="InterPro" id="IPR003679">
    <property type="entry name" value="Amioglycoside_AcTrfase"/>
</dbReference>
<evidence type="ECO:0000256" key="4">
    <source>
        <dbReference type="RuleBase" id="RU365031"/>
    </source>
</evidence>
<gene>
    <name evidence="5" type="ORF">ACFOZY_15295</name>
</gene>
<evidence type="ECO:0000313" key="6">
    <source>
        <dbReference type="Proteomes" id="UP001595817"/>
    </source>
</evidence>